<dbReference type="Pfam" id="PF02492">
    <property type="entry name" value="cobW"/>
    <property type="match status" value="1"/>
</dbReference>
<accession>A0A094YXH2</accession>
<dbReference type="InterPro" id="IPR003495">
    <property type="entry name" value="CobW/HypB/UreG_nucleotide-bd"/>
</dbReference>
<dbReference type="STRING" id="104102.AtDm6_0574"/>
<dbReference type="Gene3D" id="3.30.1220.10">
    <property type="entry name" value="CobW-like, C-terminal domain"/>
    <property type="match status" value="1"/>
</dbReference>
<evidence type="ECO:0000313" key="8">
    <source>
        <dbReference type="EMBL" id="KGB25379.1"/>
    </source>
</evidence>
<keyword evidence="9" id="KW-1185">Reference proteome</keyword>
<comment type="function">
    <text evidence="5">Zinc chaperone that directly transfers zinc cofactor to target proteins, thereby activating them. Zinc is transferred from the CXCC motif in the GTPase domain to the zinc binding site in target proteins in a process requiring GTP hydrolysis.</text>
</comment>
<proteinExistence type="inferred from homology"/>
<dbReference type="GeneID" id="89479272"/>
<name>A0A094YXH2_9PROT</name>
<evidence type="ECO:0000256" key="4">
    <source>
        <dbReference type="ARBA" id="ARBA00034320"/>
    </source>
</evidence>
<dbReference type="InterPro" id="IPR036627">
    <property type="entry name" value="CobW-likC_sf"/>
</dbReference>
<comment type="similarity">
    <text evidence="4">Belongs to the SIMIBI class G3E GTPase family. ZNG1 subfamily.</text>
</comment>
<evidence type="ECO:0000256" key="6">
    <source>
        <dbReference type="ARBA" id="ARBA00049117"/>
    </source>
</evidence>
<dbReference type="RefSeq" id="WP_035377928.1">
    <property type="nucleotide sequence ID" value="NZ_JACAOJ010000008.1"/>
</dbReference>
<dbReference type="GO" id="GO:0005737">
    <property type="term" value="C:cytoplasm"/>
    <property type="evidence" value="ECO:0007669"/>
    <property type="project" value="TreeGrafter"/>
</dbReference>
<dbReference type="AlphaFoldDB" id="A0A094YXH2"/>
<reference evidence="8 9" key="1">
    <citation type="submission" date="2014-06" db="EMBL/GenBank/DDBJ databases">
        <title>Functional and comparative genomic analyses of the Drosophila gut microbiota identify candidate symbiosis factors.</title>
        <authorList>
            <person name="Newell P.D."/>
            <person name="Chaston J.M."/>
            <person name="Douglas A.E."/>
        </authorList>
    </citation>
    <scope>NUCLEOTIDE SEQUENCE [LARGE SCALE GENOMIC DNA]</scope>
    <source>
        <strain evidence="8 9">DmCS_006</strain>
    </source>
</reference>
<evidence type="ECO:0000313" key="9">
    <source>
        <dbReference type="Proteomes" id="UP000029448"/>
    </source>
</evidence>
<evidence type="ECO:0000256" key="2">
    <source>
        <dbReference type="ARBA" id="ARBA00022801"/>
    </source>
</evidence>
<gene>
    <name evidence="8" type="ORF">AtDm6_0574</name>
</gene>
<protein>
    <submittedName>
        <fullName evidence="8">CobW GTPase involved in cobalt insertion for B12 biosynthesis</fullName>
    </submittedName>
</protein>
<keyword evidence="3" id="KW-0143">Chaperone</keyword>
<dbReference type="CDD" id="cd03112">
    <property type="entry name" value="CobW-like"/>
    <property type="match status" value="1"/>
</dbReference>
<dbReference type="GO" id="GO:0000166">
    <property type="term" value="F:nucleotide binding"/>
    <property type="evidence" value="ECO:0007669"/>
    <property type="project" value="UniProtKB-KW"/>
</dbReference>
<evidence type="ECO:0000256" key="1">
    <source>
        <dbReference type="ARBA" id="ARBA00022741"/>
    </source>
</evidence>
<dbReference type="GO" id="GO:0009236">
    <property type="term" value="P:cobalamin biosynthetic process"/>
    <property type="evidence" value="ECO:0007669"/>
    <property type="project" value="InterPro"/>
</dbReference>
<dbReference type="EMBL" id="JOKM01000018">
    <property type="protein sequence ID" value="KGB25379.1"/>
    <property type="molecule type" value="Genomic_DNA"/>
</dbReference>
<feature type="domain" description="CobW C-terminal" evidence="7">
    <location>
        <begin position="256"/>
        <end position="349"/>
    </location>
</feature>
<dbReference type="NCBIfam" id="TIGR02475">
    <property type="entry name" value="CobW"/>
    <property type="match status" value="1"/>
</dbReference>
<dbReference type="PATRIC" id="fig|104102.7.peg.572"/>
<dbReference type="GO" id="GO:0016787">
    <property type="term" value="F:hydrolase activity"/>
    <property type="evidence" value="ECO:0007669"/>
    <property type="project" value="UniProtKB-KW"/>
</dbReference>
<evidence type="ECO:0000256" key="3">
    <source>
        <dbReference type="ARBA" id="ARBA00023186"/>
    </source>
</evidence>
<dbReference type="InterPro" id="IPR012824">
    <property type="entry name" value="CobW"/>
</dbReference>
<dbReference type="Gene3D" id="3.40.50.300">
    <property type="entry name" value="P-loop containing nucleotide triphosphate hydrolases"/>
    <property type="match status" value="1"/>
</dbReference>
<comment type="caution">
    <text evidence="8">The sequence shown here is derived from an EMBL/GenBank/DDBJ whole genome shotgun (WGS) entry which is preliminary data.</text>
</comment>
<dbReference type="PANTHER" id="PTHR13748:SF62">
    <property type="entry name" value="COBW DOMAIN-CONTAINING PROTEIN"/>
    <property type="match status" value="1"/>
</dbReference>
<dbReference type="InterPro" id="IPR011629">
    <property type="entry name" value="CobW-like_C"/>
</dbReference>
<dbReference type="InterPro" id="IPR051316">
    <property type="entry name" value="Zinc-reg_GTPase_activator"/>
</dbReference>
<keyword evidence="1" id="KW-0547">Nucleotide-binding</keyword>
<sequence length="349" mass="37116">MSAASAKRVPVSLITGFLGAGKTTLMRHILQNVRGHRVAIVVQADGAIGSETDFLHKCGMEGCCGEEIVELPNGCLCCTVREDFLPILEALLDLEHPPEHVVIETSGLALPRPLLKAFGSPTVRNRVTVDGVITVLDAFAVASGRFGDRPAKESRATVAAKAFHHDDPVVAIFEDQLSAADLIVLNKTDLLDAAGIDTVEKAIRQVAPPAARILRASEGKVDPAILLGVGADAKADPGAYSAFSEGDGHVFAHDDFERFVIKVPEQSSVEGFLTLLQAVARKYDVLRTKGYAAVQGQSKRLAVQGVGTRFRHEFDRSLAAGADRMGRIVMIGQKGLKEAVLRAALVDAG</sequence>
<comment type="catalytic activity">
    <reaction evidence="6">
        <text>GTP + H2O = GDP + phosphate + H(+)</text>
        <dbReference type="Rhea" id="RHEA:19669"/>
        <dbReference type="ChEBI" id="CHEBI:15377"/>
        <dbReference type="ChEBI" id="CHEBI:15378"/>
        <dbReference type="ChEBI" id="CHEBI:37565"/>
        <dbReference type="ChEBI" id="CHEBI:43474"/>
        <dbReference type="ChEBI" id="CHEBI:58189"/>
    </reaction>
    <physiologicalReaction direction="left-to-right" evidence="6">
        <dbReference type="Rhea" id="RHEA:19670"/>
    </physiologicalReaction>
</comment>
<keyword evidence="2" id="KW-0378">Hydrolase</keyword>
<dbReference type="SMART" id="SM00833">
    <property type="entry name" value="CobW_C"/>
    <property type="match status" value="1"/>
</dbReference>
<organism evidence="8 9">
    <name type="scientific">Acetobacter tropicalis</name>
    <dbReference type="NCBI Taxonomy" id="104102"/>
    <lineage>
        <taxon>Bacteria</taxon>
        <taxon>Pseudomonadati</taxon>
        <taxon>Pseudomonadota</taxon>
        <taxon>Alphaproteobacteria</taxon>
        <taxon>Acetobacterales</taxon>
        <taxon>Acetobacteraceae</taxon>
        <taxon>Acetobacter</taxon>
    </lineage>
</organism>
<evidence type="ECO:0000256" key="5">
    <source>
        <dbReference type="ARBA" id="ARBA00045658"/>
    </source>
</evidence>
<dbReference type="SUPFAM" id="SSF90002">
    <property type="entry name" value="Hypothetical protein YjiA, C-terminal domain"/>
    <property type="match status" value="1"/>
</dbReference>
<dbReference type="Pfam" id="PF07683">
    <property type="entry name" value="CobW_C"/>
    <property type="match status" value="1"/>
</dbReference>
<dbReference type="InterPro" id="IPR027417">
    <property type="entry name" value="P-loop_NTPase"/>
</dbReference>
<dbReference type="PANTHER" id="PTHR13748">
    <property type="entry name" value="COBW-RELATED"/>
    <property type="match status" value="1"/>
</dbReference>
<dbReference type="SUPFAM" id="SSF52540">
    <property type="entry name" value="P-loop containing nucleoside triphosphate hydrolases"/>
    <property type="match status" value="1"/>
</dbReference>
<dbReference type="Proteomes" id="UP000029448">
    <property type="component" value="Unassembled WGS sequence"/>
</dbReference>
<evidence type="ECO:0000259" key="7">
    <source>
        <dbReference type="SMART" id="SM00833"/>
    </source>
</evidence>